<keyword evidence="1" id="KW-0812">Transmembrane</keyword>
<accession>A0A963YNI1</accession>
<organism evidence="3 4">
    <name type="scientific">Acidisoma silvae</name>
    <dbReference type="NCBI Taxonomy" id="2802396"/>
    <lineage>
        <taxon>Bacteria</taxon>
        <taxon>Pseudomonadati</taxon>
        <taxon>Pseudomonadota</taxon>
        <taxon>Alphaproteobacteria</taxon>
        <taxon>Acetobacterales</taxon>
        <taxon>Acidocellaceae</taxon>
        <taxon>Acidisoma</taxon>
    </lineage>
</organism>
<dbReference type="EMBL" id="JAESVB010000001">
    <property type="protein sequence ID" value="MCB8873822.1"/>
    <property type="molecule type" value="Genomic_DNA"/>
</dbReference>
<keyword evidence="3" id="KW-0012">Acyltransferase</keyword>
<comment type="caution">
    <text evidence="3">The sequence shown here is derived from an EMBL/GenBank/DDBJ whole genome shotgun (WGS) entry which is preliminary data.</text>
</comment>
<dbReference type="Proteomes" id="UP000708298">
    <property type="component" value="Unassembled WGS sequence"/>
</dbReference>
<feature type="transmembrane region" description="Helical" evidence="1">
    <location>
        <begin position="45"/>
        <end position="63"/>
    </location>
</feature>
<evidence type="ECO:0000259" key="2">
    <source>
        <dbReference type="Pfam" id="PF01757"/>
    </source>
</evidence>
<dbReference type="GO" id="GO:0016747">
    <property type="term" value="F:acyltransferase activity, transferring groups other than amino-acyl groups"/>
    <property type="evidence" value="ECO:0007669"/>
    <property type="project" value="InterPro"/>
</dbReference>
<keyword evidence="3" id="KW-0808">Transferase</keyword>
<gene>
    <name evidence="3" type="ORF">ASILVAE211_01415</name>
</gene>
<feature type="domain" description="Acyltransferase 3" evidence="2">
    <location>
        <begin position="7"/>
        <end position="363"/>
    </location>
</feature>
<dbReference type="Pfam" id="PF01757">
    <property type="entry name" value="Acyl_transf_3"/>
    <property type="match status" value="1"/>
</dbReference>
<reference evidence="3" key="1">
    <citation type="journal article" date="2021" name="Microorganisms">
        <title>Acidisoma silvae sp. nov. and Acidisomacellulosilytica sp. nov., Two Acidophilic Bacteria Isolated from Decaying Wood, Hydrolyzing Cellulose and Producing Poly-3-hydroxybutyrate.</title>
        <authorList>
            <person name="Mieszkin S."/>
            <person name="Pouder E."/>
            <person name="Uroz S."/>
            <person name="Simon-Colin C."/>
            <person name="Alain K."/>
        </authorList>
    </citation>
    <scope>NUCLEOTIDE SEQUENCE</scope>
    <source>
        <strain evidence="3">HW T2.11</strain>
    </source>
</reference>
<keyword evidence="4" id="KW-1185">Reference proteome</keyword>
<feature type="transmembrane region" description="Helical" evidence="1">
    <location>
        <begin position="341"/>
        <end position="363"/>
    </location>
</feature>
<name>A0A963YNI1_9PROT</name>
<proteinExistence type="predicted"/>
<keyword evidence="1" id="KW-1133">Transmembrane helix</keyword>
<dbReference type="InterPro" id="IPR050879">
    <property type="entry name" value="Acyltransferase_3"/>
</dbReference>
<dbReference type="GO" id="GO:0016020">
    <property type="term" value="C:membrane"/>
    <property type="evidence" value="ECO:0007669"/>
    <property type="project" value="TreeGrafter"/>
</dbReference>
<dbReference type="PANTHER" id="PTHR23028:SF53">
    <property type="entry name" value="ACYL_TRANSF_3 DOMAIN-CONTAINING PROTEIN"/>
    <property type="match status" value="1"/>
</dbReference>
<dbReference type="RefSeq" id="WP_227319500.1">
    <property type="nucleotide sequence ID" value="NZ_JAESVB010000001.1"/>
</dbReference>
<feature type="transmembrane region" description="Helical" evidence="1">
    <location>
        <begin position="84"/>
        <end position="102"/>
    </location>
</feature>
<dbReference type="InterPro" id="IPR002656">
    <property type="entry name" value="Acyl_transf_3_dom"/>
</dbReference>
<evidence type="ECO:0000256" key="1">
    <source>
        <dbReference type="SAM" id="Phobius"/>
    </source>
</evidence>
<dbReference type="GO" id="GO:0000271">
    <property type="term" value="P:polysaccharide biosynthetic process"/>
    <property type="evidence" value="ECO:0007669"/>
    <property type="project" value="TreeGrafter"/>
</dbReference>
<dbReference type="AlphaFoldDB" id="A0A963YNI1"/>
<keyword evidence="1" id="KW-0472">Membrane</keyword>
<sequence>MAGRLLALDGLRGTLALYVLAGHTLPFLALPPRLGGLRPAFSHGHAAVALFFMLSGLVILGSVERALSQPQPITRFLLARAGRLLPVYGAALALAVVALSLGNPFTAMPWLPTGSAARDMMESAWPADWPLHLAGHALLLQGLLPPALLPDATFSILGPAWSLSTEWQFYALEALAMAALGERATDPWALPAWVIVLLLLGVIGLASADLPSSWQCGRGFLPKESWFFALGIASFALQRQPTAASARILMAVTLVAACVMSGIETKPAAALAPLVWLLCFACQSPASTPPFARSAVALGYRLLTAPVLLWTGRISYPLYLSHAPMQRLLMLWLAPRAEGDWHRFTWSFAGPAIALPLLVALILHHGLEKPLRLRLSLYASASNTSAAGPL</sequence>
<evidence type="ECO:0000313" key="4">
    <source>
        <dbReference type="Proteomes" id="UP000708298"/>
    </source>
</evidence>
<evidence type="ECO:0000313" key="3">
    <source>
        <dbReference type="EMBL" id="MCB8873822.1"/>
    </source>
</evidence>
<reference evidence="3" key="2">
    <citation type="submission" date="2021-01" db="EMBL/GenBank/DDBJ databases">
        <authorList>
            <person name="Mieszkin S."/>
            <person name="Pouder E."/>
            <person name="Alain K."/>
        </authorList>
    </citation>
    <scope>NUCLEOTIDE SEQUENCE</scope>
    <source>
        <strain evidence="3">HW T2.11</strain>
    </source>
</reference>
<dbReference type="PANTHER" id="PTHR23028">
    <property type="entry name" value="ACETYLTRANSFERASE"/>
    <property type="match status" value="1"/>
</dbReference>
<feature type="transmembrane region" description="Helical" evidence="1">
    <location>
        <begin position="188"/>
        <end position="208"/>
    </location>
</feature>
<protein>
    <submittedName>
        <fullName evidence="3">Acyltransferase</fullName>
    </submittedName>
</protein>